<organism evidence="1 2">
    <name type="scientific">Syntrophus gentianae</name>
    <dbReference type="NCBI Taxonomy" id="43775"/>
    <lineage>
        <taxon>Bacteria</taxon>
        <taxon>Pseudomonadati</taxon>
        <taxon>Thermodesulfobacteriota</taxon>
        <taxon>Syntrophia</taxon>
        <taxon>Syntrophales</taxon>
        <taxon>Syntrophaceae</taxon>
        <taxon>Syntrophus</taxon>
    </lineage>
</organism>
<dbReference type="RefSeq" id="WP_175476492.1">
    <property type="nucleotide sequence ID" value="NZ_FOBS01000016.1"/>
</dbReference>
<sequence>MNFLKRLTKHPGVLGLIAPELVWLRRNRQKLNGSKVNENILKEGYCRLIIRKG</sequence>
<dbReference type="EMBL" id="FOBS01000016">
    <property type="protein sequence ID" value="SEM45167.1"/>
    <property type="molecule type" value="Genomic_DNA"/>
</dbReference>
<dbReference type="Proteomes" id="UP000198744">
    <property type="component" value="Unassembled WGS sequence"/>
</dbReference>
<protein>
    <submittedName>
        <fullName evidence="1">Uncharacterized protein</fullName>
    </submittedName>
</protein>
<proteinExistence type="predicted"/>
<reference evidence="1 2" key="1">
    <citation type="submission" date="2016-10" db="EMBL/GenBank/DDBJ databases">
        <authorList>
            <person name="de Groot N.N."/>
        </authorList>
    </citation>
    <scope>NUCLEOTIDE SEQUENCE [LARGE SCALE GENOMIC DNA]</scope>
    <source>
        <strain evidence="1 2">DSM 8423</strain>
    </source>
</reference>
<evidence type="ECO:0000313" key="1">
    <source>
        <dbReference type="EMBL" id="SEM45167.1"/>
    </source>
</evidence>
<dbReference type="AlphaFoldDB" id="A0A1H7YIN7"/>
<accession>A0A1H7YIN7</accession>
<evidence type="ECO:0000313" key="2">
    <source>
        <dbReference type="Proteomes" id="UP000198744"/>
    </source>
</evidence>
<name>A0A1H7YIN7_9BACT</name>
<gene>
    <name evidence="1" type="ORF">SAMN04489760_11637</name>
</gene>
<keyword evidence="2" id="KW-1185">Reference proteome</keyword>